<evidence type="ECO:0000259" key="10">
    <source>
        <dbReference type="Pfam" id="PF07715"/>
    </source>
</evidence>
<accession>A0A1W1E0Q4</accession>
<keyword evidence="2" id="KW-0813">Transport</keyword>
<keyword evidence="3" id="KW-0812">Transmembrane</keyword>
<keyword evidence="8" id="KW-0998">Cell outer membrane</keyword>
<dbReference type="PANTHER" id="PTHR30069">
    <property type="entry name" value="TONB-DEPENDENT OUTER MEMBRANE RECEPTOR"/>
    <property type="match status" value="1"/>
</dbReference>
<feature type="domain" description="TonB-dependent receptor-like beta-barrel" evidence="9">
    <location>
        <begin position="190"/>
        <end position="573"/>
    </location>
</feature>
<keyword evidence="7" id="KW-0472">Membrane</keyword>
<keyword evidence="11" id="KW-0675">Receptor</keyword>
<evidence type="ECO:0000256" key="5">
    <source>
        <dbReference type="ARBA" id="ARBA00023065"/>
    </source>
</evidence>
<dbReference type="GO" id="GO:0006811">
    <property type="term" value="P:monoatomic ion transport"/>
    <property type="evidence" value="ECO:0007669"/>
    <property type="project" value="UniProtKB-KW"/>
</dbReference>
<proteinExistence type="predicted"/>
<dbReference type="GO" id="GO:0015889">
    <property type="term" value="P:cobalamin transport"/>
    <property type="evidence" value="ECO:0007669"/>
    <property type="project" value="TreeGrafter"/>
</dbReference>
<dbReference type="Pfam" id="PF00593">
    <property type="entry name" value="TonB_dep_Rec_b-barrel"/>
    <property type="match status" value="1"/>
</dbReference>
<name>A0A1W1E0Q4_9ZZZZ</name>
<keyword evidence="6" id="KW-0798">TonB box</keyword>
<evidence type="ECO:0000256" key="4">
    <source>
        <dbReference type="ARBA" id="ARBA00022729"/>
    </source>
</evidence>
<dbReference type="InterPro" id="IPR037066">
    <property type="entry name" value="Plug_dom_sf"/>
</dbReference>
<keyword evidence="4" id="KW-0732">Signal</keyword>
<dbReference type="GO" id="GO:0009279">
    <property type="term" value="C:cell outer membrane"/>
    <property type="evidence" value="ECO:0007669"/>
    <property type="project" value="UniProtKB-SubCell"/>
</dbReference>
<evidence type="ECO:0000256" key="2">
    <source>
        <dbReference type="ARBA" id="ARBA00022448"/>
    </source>
</evidence>
<dbReference type="AlphaFoldDB" id="A0A1W1E0Q4"/>
<feature type="domain" description="TonB-dependent receptor plug" evidence="10">
    <location>
        <begin position="43"/>
        <end position="146"/>
    </location>
</feature>
<dbReference type="InterPro" id="IPR036942">
    <property type="entry name" value="Beta-barrel_TonB_sf"/>
</dbReference>
<dbReference type="Gene3D" id="2.40.170.20">
    <property type="entry name" value="TonB-dependent receptor, beta-barrel domain"/>
    <property type="match status" value="1"/>
</dbReference>
<evidence type="ECO:0000313" key="11">
    <source>
        <dbReference type="EMBL" id="SFV87411.1"/>
    </source>
</evidence>
<dbReference type="PANTHER" id="PTHR30069:SF53">
    <property type="entry name" value="COLICIN I RECEPTOR-RELATED"/>
    <property type="match status" value="1"/>
</dbReference>
<dbReference type="InterPro" id="IPR000531">
    <property type="entry name" value="Beta-barrel_TonB"/>
</dbReference>
<evidence type="ECO:0000256" key="8">
    <source>
        <dbReference type="ARBA" id="ARBA00023237"/>
    </source>
</evidence>
<evidence type="ECO:0000259" key="9">
    <source>
        <dbReference type="Pfam" id="PF00593"/>
    </source>
</evidence>
<dbReference type="Gene3D" id="2.170.130.10">
    <property type="entry name" value="TonB-dependent receptor, plug domain"/>
    <property type="match status" value="1"/>
</dbReference>
<evidence type="ECO:0000256" key="7">
    <source>
        <dbReference type="ARBA" id="ARBA00023136"/>
    </source>
</evidence>
<evidence type="ECO:0000256" key="6">
    <source>
        <dbReference type="ARBA" id="ARBA00023077"/>
    </source>
</evidence>
<organism evidence="11">
    <name type="scientific">hydrothermal vent metagenome</name>
    <dbReference type="NCBI Taxonomy" id="652676"/>
    <lineage>
        <taxon>unclassified sequences</taxon>
        <taxon>metagenomes</taxon>
        <taxon>ecological metagenomes</taxon>
    </lineage>
</organism>
<dbReference type="InterPro" id="IPR039426">
    <property type="entry name" value="TonB-dep_rcpt-like"/>
</dbReference>
<protein>
    <submittedName>
        <fullName evidence="11">Outer membrane vitamin B12 receptor BtuB</fullName>
    </submittedName>
</protein>
<dbReference type="SUPFAM" id="SSF56935">
    <property type="entry name" value="Porins"/>
    <property type="match status" value="1"/>
</dbReference>
<comment type="subcellular location">
    <subcellularLocation>
        <location evidence="1">Cell outer membrane</location>
        <topology evidence="1">Multi-pass membrane protein</topology>
    </subcellularLocation>
</comment>
<keyword evidence="5" id="KW-0406">Ion transport</keyword>
<gene>
    <name evidence="11" type="ORF">MNB_SUP05-SYMBIONT-5-358</name>
</gene>
<dbReference type="InterPro" id="IPR012910">
    <property type="entry name" value="Plug_dom"/>
</dbReference>
<dbReference type="EMBL" id="FPHZ01000010">
    <property type="protein sequence ID" value="SFV87411.1"/>
    <property type="molecule type" value="Genomic_DNA"/>
</dbReference>
<sequence length="600" mass="65338">MKKIILASAITLTTALSNAALGPIPIYMNTEYRTDNPVIGSIASTLTFSADDIQATGANTFLDFLVTVPSVGLFNATGNTPAVFMRGSNSNHTLVLIDGVSIHDISSTGGSAGYGLANISLNDIEKIEIIKGSGSVLYGSSAIAGVISIITKKSADGTHGTVSVKAGTHNSKTYALSASGGSKDGFIRFTHNKYTTDGVNARTNDATNEKDGIDNQSTQIKAGNEFFDIAYLQSRNKAEYDNTDAPDQLGDRKLNKIAVNMNKKINDIWKAKLSIAQTKSSRNVYSTGVLQNWSTDKYKSTNITILNDVKINNALLNIGLSQVEDKNITDDKKSSSKDLFINWQKNINSVDLNIGARHIKHNEFDNHTIYNAGIGKYLGKGIKLTANYNTAFNAPSLYQSDYGKTGKLKPETSKNINFGLSKQHPWGKVSIDLYKNTIANKISYTGTYPNDFYNNIDELNIKGIELSINAHISKYNVDFSHDYNQSRQGMATTTGSPVTQSVRRPQNTTNLTISKQYGKFNSSVQIIKKSSALDISSNANLSNYTKLSGYTLLNLSTNYNINDATQVSLNIKNATDKDYTTAVGYNQLGRTVELGLNYKF</sequence>
<evidence type="ECO:0000256" key="1">
    <source>
        <dbReference type="ARBA" id="ARBA00004571"/>
    </source>
</evidence>
<dbReference type="Pfam" id="PF07715">
    <property type="entry name" value="Plug"/>
    <property type="match status" value="1"/>
</dbReference>
<dbReference type="PROSITE" id="PS52016">
    <property type="entry name" value="TONB_DEPENDENT_REC_3"/>
    <property type="match status" value="1"/>
</dbReference>
<evidence type="ECO:0000256" key="3">
    <source>
        <dbReference type="ARBA" id="ARBA00022692"/>
    </source>
</evidence>
<reference evidence="11" key="1">
    <citation type="submission" date="2016-10" db="EMBL/GenBank/DDBJ databases">
        <authorList>
            <person name="de Groot N.N."/>
        </authorList>
    </citation>
    <scope>NUCLEOTIDE SEQUENCE</scope>
</reference>